<reference evidence="1 2" key="1">
    <citation type="journal article" date="2016" name="Virus Genes">
        <title>Genomic analysis of Staphylococcus phage Stau2 isolated from medical specimen.</title>
        <authorList>
            <person name="Hsieh S.E."/>
            <person name="Tseng Y.H."/>
            <person name="Lo H.H."/>
            <person name="Chen S.T."/>
            <person name="Wu C.N."/>
        </authorList>
    </citation>
    <scope>NUCLEOTIDE SEQUENCE [LARGE SCALE GENOMIC DNA]</scope>
</reference>
<dbReference type="GeneID" id="28802263"/>
<evidence type="ECO:0000313" key="2">
    <source>
        <dbReference type="Proteomes" id="UP000207597"/>
    </source>
</evidence>
<dbReference type="Proteomes" id="UP000207597">
    <property type="component" value="Segment"/>
</dbReference>
<sequence length="900" mass="102779">MANFLRNLHPLLRRNKNNKDNQDPNYALITALNDEMNNIESDTIKSKLQSSLKTATGGYLDKFGDWFGVYRRINENDDSYRKRIIKYLLLKRGTNNAIISAIKDYLDNENINVSVYEPFKNIFYTNKSKLNGEDYLMGYYYRFAVINVSVDGYFPLEIIDVINEFKPAGVKLYLTYDGATTIKGDGVVKWLKNLPKIETYTDLDRLLGYDETFYGHLNMSEATAEQSDKTRFRTNKSTLNSEDILSGSSNIGRRFINYAYVTTYAYEPTSTSAVTHIASLNDKGKEAPLDYYLYTSLKNTNDINISMETAYGVSYLYNNFNVSEFISRYKPNIDITRDNAKKQISDFIGELTIDFFAKALVSPDESLPIKLQIFDFRTNKWLTVSETELSFYEKNIGVNIGYIRDYLNDDLNLFTRLEVNIGKDEQKDISINYMDLHFYNYKKDVYTIKPFKALVENYIDLTKDTYIEGFKVASLLNGDIINKNGYQPIKYLRLHATYDSTKPIVSITGKNSNNEVQNNTPIDLYKNTTNRNLLQSYKGDSNIFKGVVSTKEFYISSWADTLYNSTYLSKVLEPQKLYTLSFEMEITDANMDLKTYSDNHGIYLYSSTKGIVANGVKSMQRKIGNKIEVFITFTAPTITDHRLVVYTGRYTADGTASKTPIASNMVKVTNLQLKEGATKKDYTVAPEDVTNVIDKAIVFDNILTDIQTIGINTTTPLKNIELSYSYYGDNWTNLKTISNLSQGETITPNNLVDLYGLETIDYSSITPFSRVILKTIWNANLNNLTNKKGSISNMSNNYFNAVWQEVDMIYNTTLSSMSILTDSEGNVFDSSTGQVIKLAPKIYQGYTDVDRLLTSTTLYNENITLGSNRFIYDLRDMLLSSDTFTVDNKIKVIDTYTEVQ</sequence>
<organism evidence="1 2">
    <name type="scientific">Staphylococcus phage Stau2</name>
    <dbReference type="NCBI Taxonomy" id="1200862"/>
    <lineage>
        <taxon>Viruses</taxon>
        <taxon>Duplodnaviria</taxon>
        <taxon>Heunggongvirae</taxon>
        <taxon>Uroviricota</taxon>
        <taxon>Caudoviricetes</taxon>
        <taxon>Herelleviridae</taxon>
        <taxon>Twortvirinae</taxon>
        <taxon>Silviavirus</taxon>
        <taxon>Silviavirus stau2</taxon>
    </lineage>
</organism>
<gene>
    <name evidence="1" type="ORF">Stau2_50</name>
</gene>
<accession>A0A0U1ZY98</accession>
<dbReference type="EMBL" id="KP881332">
    <property type="protein sequence ID" value="AKA61301.1"/>
    <property type="molecule type" value="Genomic_DNA"/>
</dbReference>
<name>A0A0U1ZY98_9CAUD</name>
<dbReference type="RefSeq" id="YP_009275807.1">
    <property type="nucleotide sequence ID" value="NC_030933.1"/>
</dbReference>
<dbReference type="KEGG" id="vg:28802263"/>
<protein>
    <submittedName>
        <fullName evidence="1">Structural protein</fullName>
    </submittedName>
</protein>
<proteinExistence type="predicted"/>
<evidence type="ECO:0000313" key="1">
    <source>
        <dbReference type="EMBL" id="AKA61301.1"/>
    </source>
</evidence>
<keyword evidence="2" id="KW-1185">Reference proteome</keyword>